<proteinExistence type="predicted"/>
<name>A0AA38T5D6_9ASTR</name>
<dbReference type="GO" id="GO:0008270">
    <property type="term" value="F:zinc ion binding"/>
    <property type="evidence" value="ECO:0007669"/>
    <property type="project" value="UniProtKB-KW"/>
</dbReference>
<keyword evidence="1" id="KW-0862">Zinc</keyword>
<dbReference type="InterPro" id="IPR001878">
    <property type="entry name" value="Znf_CCHC"/>
</dbReference>
<dbReference type="Proteomes" id="UP001172457">
    <property type="component" value="Chromosome 6"/>
</dbReference>
<organism evidence="3 4">
    <name type="scientific">Centaurea solstitialis</name>
    <name type="common">yellow star-thistle</name>
    <dbReference type="NCBI Taxonomy" id="347529"/>
    <lineage>
        <taxon>Eukaryota</taxon>
        <taxon>Viridiplantae</taxon>
        <taxon>Streptophyta</taxon>
        <taxon>Embryophyta</taxon>
        <taxon>Tracheophyta</taxon>
        <taxon>Spermatophyta</taxon>
        <taxon>Magnoliopsida</taxon>
        <taxon>eudicotyledons</taxon>
        <taxon>Gunneridae</taxon>
        <taxon>Pentapetalae</taxon>
        <taxon>asterids</taxon>
        <taxon>campanulids</taxon>
        <taxon>Asterales</taxon>
        <taxon>Asteraceae</taxon>
        <taxon>Carduoideae</taxon>
        <taxon>Cardueae</taxon>
        <taxon>Centaureinae</taxon>
        <taxon>Centaurea</taxon>
    </lineage>
</organism>
<protein>
    <recommendedName>
        <fullName evidence="2">CCHC-type domain-containing protein</fullName>
    </recommendedName>
</protein>
<evidence type="ECO:0000259" key="2">
    <source>
        <dbReference type="PROSITE" id="PS50158"/>
    </source>
</evidence>
<keyword evidence="1" id="KW-0863">Zinc-finger</keyword>
<gene>
    <name evidence="3" type="ORF">OSB04_024320</name>
</gene>
<dbReference type="AlphaFoldDB" id="A0AA38T5D6"/>
<dbReference type="PROSITE" id="PS50158">
    <property type="entry name" value="ZF_CCHC"/>
    <property type="match status" value="1"/>
</dbReference>
<feature type="domain" description="CCHC-type" evidence="2">
    <location>
        <begin position="41"/>
        <end position="57"/>
    </location>
</feature>
<dbReference type="EMBL" id="JARYMX010000006">
    <property type="protein sequence ID" value="KAJ9544613.1"/>
    <property type="molecule type" value="Genomic_DNA"/>
</dbReference>
<keyword evidence="1" id="KW-0479">Metal-binding</keyword>
<sequence>MEESIMIEISTSVESMKAEAKDKFDDKISLRKRRMMRKRQKCFKCGKHGHFAEDCTKPVVRDYSYYKQNTSLVKKKESRKVSLAEQEYWYQSTDSESNKMYQAQVCLMVKKVWSKDDSKEWQINIFFSKNVLDAVSSSNSNDSNEVVQEHVCLMAKKGEKYSEAKDLASNCFDDSEVYSNCYFEFEEELRFLNDKMIICEKNWKMEKKLTSKWEASFEENHVLVVELLDKNAQNEHLLNYLLAEKTTF</sequence>
<comment type="caution">
    <text evidence="3">The sequence shown here is derived from an EMBL/GenBank/DDBJ whole genome shotgun (WGS) entry which is preliminary data.</text>
</comment>
<evidence type="ECO:0000313" key="3">
    <source>
        <dbReference type="EMBL" id="KAJ9544613.1"/>
    </source>
</evidence>
<accession>A0AA38T5D6</accession>
<dbReference type="InterPro" id="IPR036875">
    <property type="entry name" value="Znf_CCHC_sf"/>
</dbReference>
<reference evidence="3" key="1">
    <citation type="submission" date="2023-03" db="EMBL/GenBank/DDBJ databases">
        <title>Chromosome-scale reference genome and RAD-based genetic map of yellow starthistle (Centaurea solstitialis) reveal putative structural variation and QTLs associated with invader traits.</title>
        <authorList>
            <person name="Reatini B."/>
            <person name="Cang F.A."/>
            <person name="Jiang Q."/>
            <person name="Mckibben M.T.W."/>
            <person name="Barker M.S."/>
            <person name="Rieseberg L.H."/>
            <person name="Dlugosch K.M."/>
        </authorList>
    </citation>
    <scope>NUCLEOTIDE SEQUENCE</scope>
    <source>
        <strain evidence="3">CAN-66</strain>
        <tissue evidence="3">Leaf</tissue>
    </source>
</reference>
<dbReference type="GO" id="GO:0003676">
    <property type="term" value="F:nucleic acid binding"/>
    <property type="evidence" value="ECO:0007669"/>
    <property type="project" value="InterPro"/>
</dbReference>
<dbReference type="SMART" id="SM00343">
    <property type="entry name" value="ZnF_C2HC"/>
    <property type="match status" value="1"/>
</dbReference>
<dbReference type="Pfam" id="PF00098">
    <property type="entry name" value="zf-CCHC"/>
    <property type="match status" value="1"/>
</dbReference>
<dbReference type="SUPFAM" id="SSF57756">
    <property type="entry name" value="Retrovirus zinc finger-like domains"/>
    <property type="match status" value="1"/>
</dbReference>
<evidence type="ECO:0000256" key="1">
    <source>
        <dbReference type="PROSITE-ProRule" id="PRU00047"/>
    </source>
</evidence>
<dbReference type="Gene3D" id="4.10.60.10">
    <property type="entry name" value="Zinc finger, CCHC-type"/>
    <property type="match status" value="1"/>
</dbReference>
<keyword evidence="4" id="KW-1185">Reference proteome</keyword>
<evidence type="ECO:0000313" key="4">
    <source>
        <dbReference type="Proteomes" id="UP001172457"/>
    </source>
</evidence>